<reference evidence="2 3" key="1">
    <citation type="submission" date="2019-08" db="EMBL/GenBank/DDBJ databases">
        <title>Whole genome of Aphis craccivora.</title>
        <authorList>
            <person name="Voronova N.V."/>
            <person name="Shulinski R.S."/>
            <person name="Bandarenka Y.V."/>
            <person name="Zhorov D.G."/>
            <person name="Warner D."/>
        </authorList>
    </citation>
    <scope>NUCLEOTIDE SEQUENCE [LARGE SCALE GENOMIC DNA]</scope>
    <source>
        <strain evidence="2">180601</strain>
        <tissue evidence="2">Whole Body</tissue>
    </source>
</reference>
<dbReference type="EMBL" id="VUJU01001306">
    <property type="protein sequence ID" value="KAF0765903.1"/>
    <property type="molecule type" value="Genomic_DNA"/>
</dbReference>
<accession>A0A6G0Z6I9</accession>
<dbReference type="AlphaFoldDB" id="A0A6G0Z6I9"/>
<protein>
    <recommendedName>
        <fullName evidence="4">Pre-C2HC domain-containing protein</fullName>
    </recommendedName>
</protein>
<evidence type="ECO:0000256" key="1">
    <source>
        <dbReference type="SAM" id="MobiDB-lite"/>
    </source>
</evidence>
<comment type="caution">
    <text evidence="2">The sequence shown here is derived from an EMBL/GenBank/DDBJ whole genome shotgun (WGS) entry which is preliminary data.</text>
</comment>
<proteinExistence type="predicted"/>
<dbReference type="OrthoDB" id="6624230at2759"/>
<evidence type="ECO:0000313" key="3">
    <source>
        <dbReference type="Proteomes" id="UP000478052"/>
    </source>
</evidence>
<sequence>MAAKSSNNRVITKTNTTPSKTNLSSSSLSPFRPLRVVIRNLHPSTFTKDIITSLLEIRTPATNNIDLYKIEYLLHTKIVVEKPYPRKGSPQCHRCLSYGHIQGYCNHVPRCIRCEEEHRHSPTDNSLFIGL</sequence>
<keyword evidence="3" id="KW-1185">Reference proteome</keyword>
<organism evidence="2 3">
    <name type="scientific">Aphis craccivora</name>
    <name type="common">Cowpea aphid</name>
    <dbReference type="NCBI Taxonomy" id="307492"/>
    <lineage>
        <taxon>Eukaryota</taxon>
        <taxon>Metazoa</taxon>
        <taxon>Ecdysozoa</taxon>
        <taxon>Arthropoda</taxon>
        <taxon>Hexapoda</taxon>
        <taxon>Insecta</taxon>
        <taxon>Pterygota</taxon>
        <taxon>Neoptera</taxon>
        <taxon>Paraneoptera</taxon>
        <taxon>Hemiptera</taxon>
        <taxon>Sternorrhyncha</taxon>
        <taxon>Aphidomorpha</taxon>
        <taxon>Aphidoidea</taxon>
        <taxon>Aphididae</taxon>
        <taxon>Aphidini</taxon>
        <taxon>Aphis</taxon>
        <taxon>Aphis</taxon>
    </lineage>
</organism>
<feature type="compositionally biased region" description="Low complexity" evidence="1">
    <location>
        <begin position="12"/>
        <end position="28"/>
    </location>
</feature>
<feature type="region of interest" description="Disordered" evidence="1">
    <location>
        <begin position="1"/>
        <end position="28"/>
    </location>
</feature>
<evidence type="ECO:0008006" key="4">
    <source>
        <dbReference type="Google" id="ProtNLM"/>
    </source>
</evidence>
<dbReference type="Proteomes" id="UP000478052">
    <property type="component" value="Unassembled WGS sequence"/>
</dbReference>
<feature type="compositionally biased region" description="Polar residues" evidence="1">
    <location>
        <begin position="1"/>
        <end position="11"/>
    </location>
</feature>
<evidence type="ECO:0000313" key="2">
    <source>
        <dbReference type="EMBL" id="KAF0765903.1"/>
    </source>
</evidence>
<gene>
    <name evidence="2" type="ORF">FWK35_00000641</name>
</gene>
<name>A0A6G0Z6I9_APHCR</name>